<dbReference type="AlphaFoldDB" id="A0AB34JSX0"/>
<accession>A0AB34JSX0</accession>
<dbReference type="EMBL" id="JBGBPQ010000005">
    <property type="protein sequence ID" value="KAL1524764.1"/>
    <property type="molecule type" value="Genomic_DNA"/>
</dbReference>
<dbReference type="InterPro" id="IPR019410">
    <property type="entry name" value="Methyltransf_16"/>
</dbReference>
<dbReference type="Proteomes" id="UP001515480">
    <property type="component" value="Unassembled WGS sequence"/>
</dbReference>
<dbReference type="InterPro" id="IPR029063">
    <property type="entry name" value="SAM-dependent_MTases_sf"/>
</dbReference>
<gene>
    <name evidence="1" type="ORF">AB1Y20_019647</name>
</gene>
<keyword evidence="2" id="KW-1185">Reference proteome</keyword>
<dbReference type="Pfam" id="PF10294">
    <property type="entry name" value="Methyltransf_16"/>
    <property type="match status" value="1"/>
</dbReference>
<dbReference type="SUPFAM" id="SSF53335">
    <property type="entry name" value="S-adenosyl-L-methionine-dependent methyltransferases"/>
    <property type="match status" value="1"/>
</dbReference>
<organism evidence="1 2">
    <name type="scientific">Prymnesium parvum</name>
    <name type="common">Toxic golden alga</name>
    <dbReference type="NCBI Taxonomy" id="97485"/>
    <lineage>
        <taxon>Eukaryota</taxon>
        <taxon>Haptista</taxon>
        <taxon>Haptophyta</taxon>
        <taxon>Prymnesiophyceae</taxon>
        <taxon>Prymnesiales</taxon>
        <taxon>Prymnesiaceae</taxon>
        <taxon>Prymnesium</taxon>
    </lineage>
</organism>
<evidence type="ECO:0000313" key="2">
    <source>
        <dbReference type="Proteomes" id="UP001515480"/>
    </source>
</evidence>
<sequence length="307" mass="33139">MRLPPLRAPPPCGARALALAAAVMVAPPHRSFEPDIDWATGVWTLPLPEGGEWKRMMPLSALEVAAGLPRLPSGGVLRLEEMGVSDKGGFGGTVWRAAGALCRWQLASVETIRGARILELGAGTGASGLFAAGLGARQVVLTDGEDNLLPLLQKNAKHNEELCLGDVVVGQWCFGELPRFPLPEGLEGANNYFELVIGSDITYSVKYNRNGLAQTLQQLLQSGTAKRCILSHEHRRSDMFDMETIARNTLPSTWDENDDALGIFLASAAEHNLLVTPLVTEWGMRAKGTNRIALTTDLSIFEVTYIG</sequence>
<name>A0AB34JSX0_PRYPA</name>
<dbReference type="Gene3D" id="3.40.50.150">
    <property type="entry name" value="Vaccinia Virus protein VP39"/>
    <property type="match status" value="1"/>
</dbReference>
<evidence type="ECO:0008006" key="3">
    <source>
        <dbReference type="Google" id="ProtNLM"/>
    </source>
</evidence>
<evidence type="ECO:0000313" key="1">
    <source>
        <dbReference type="EMBL" id="KAL1524764.1"/>
    </source>
</evidence>
<dbReference type="CDD" id="cd02440">
    <property type="entry name" value="AdoMet_MTases"/>
    <property type="match status" value="1"/>
</dbReference>
<reference evidence="1 2" key="1">
    <citation type="journal article" date="2024" name="Science">
        <title>Giant polyketide synthase enzymes in the biosynthesis of giant marine polyether toxins.</title>
        <authorList>
            <person name="Fallon T.R."/>
            <person name="Shende V.V."/>
            <person name="Wierzbicki I.H."/>
            <person name="Pendleton A.L."/>
            <person name="Watervoot N.F."/>
            <person name="Auber R.P."/>
            <person name="Gonzalez D.J."/>
            <person name="Wisecaver J.H."/>
            <person name="Moore B.S."/>
        </authorList>
    </citation>
    <scope>NUCLEOTIDE SEQUENCE [LARGE SCALE GENOMIC DNA]</scope>
    <source>
        <strain evidence="1 2">12B1</strain>
    </source>
</reference>
<comment type="caution">
    <text evidence="1">The sequence shown here is derived from an EMBL/GenBank/DDBJ whole genome shotgun (WGS) entry which is preliminary data.</text>
</comment>
<proteinExistence type="predicted"/>
<dbReference type="PANTHER" id="PTHR14614">
    <property type="entry name" value="HEPATOCELLULAR CARCINOMA-ASSOCIATED ANTIGEN"/>
    <property type="match status" value="1"/>
</dbReference>
<protein>
    <recommendedName>
        <fullName evidence="3">Calmodulin-lysine N-methyltransferase</fullName>
    </recommendedName>
</protein>
<dbReference type="PANTHER" id="PTHR14614:SF123">
    <property type="entry name" value="OS04G0645500 PROTEIN"/>
    <property type="match status" value="1"/>
</dbReference>